<evidence type="ECO:0000313" key="11">
    <source>
        <dbReference type="Proteomes" id="UP000287701"/>
    </source>
</evidence>
<keyword evidence="10" id="KW-0645">Protease</keyword>
<evidence type="ECO:0000256" key="5">
    <source>
        <dbReference type="ARBA" id="ARBA00022989"/>
    </source>
</evidence>
<feature type="transmembrane region" description="Helical" evidence="7">
    <location>
        <begin position="157"/>
        <end position="174"/>
    </location>
</feature>
<dbReference type="GO" id="GO:0004252">
    <property type="term" value="F:serine-type endopeptidase activity"/>
    <property type="evidence" value="ECO:0007669"/>
    <property type="project" value="InterPro"/>
</dbReference>
<dbReference type="InterPro" id="IPR046483">
    <property type="entry name" value="DUF6576"/>
</dbReference>
<feature type="transmembrane region" description="Helical" evidence="7">
    <location>
        <begin position="180"/>
        <end position="197"/>
    </location>
</feature>
<gene>
    <name evidence="10" type="ORF">EQP59_08715</name>
</gene>
<evidence type="ECO:0000259" key="8">
    <source>
        <dbReference type="Pfam" id="PF01694"/>
    </source>
</evidence>
<dbReference type="InterPro" id="IPR022764">
    <property type="entry name" value="Peptidase_S54_rhomboid_dom"/>
</dbReference>
<organism evidence="10 11">
    <name type="scientific">Ornithobacterium rhinotracheale</name>
    <dbReference type="NCBI Taxonomy" id="28251"/>
    <lineage>
        <taxon>Bacteria</taxon>
        <taxon>Pseudomonadati</taxon>
        <taxon>Bacteroidota</taxon>
        <taxon>Flavobacteriia</taxon>
        <taxon>Flavobacteriales</taxon>
        <taxon>Weeksellaceae</taxon>
        <taxon>Ornithobacterium</taxon>
    </lineage>
</organism>
<evidence type="ECO:0000256" key="4">
    <source>
        <dbReference type="ARBA" id="ARBA00022801"/>
    </source>
</evidence>
<evidence type="ECO:0000256" key="7">
    <source>
        <dbReference type="SAM" id="Phobius"/>
    </source>
</evidence>
<reference evidence="10 11" key="1">
    <citation type="submission" date="2019-01" db="EMBL/GenBank/DDBJ databases">
        <title>Whole Genome of Ornithobacterium rhinotracheale FARPER-174b.</title>
        <authorList>
            <person name="Tataje-Lavanda L.A."/>
            <person name="Montalvan A."/>
            <person name="Montesinos R."/>
            <person name="Zimic M."/>
            <person name="Fernandez-Sanchez M."/>
            <person name="Fernandez-Diaz M."/>
        </authorList>
    </citation>
    <scope>NUCLEOTIDE SEQUENCE [LARGE SCALE GENOMIC DNA]</scope>
    <source>
        <strain evidence="10 11">FARPER-174b</strain>
    </source>
</reference>
<feature type="transmembrane region" description="Helical" evidence="7">
    <location>
        <begin position="21"/>
        <end position="43"/>
    </location>
</feature>
<dbReference type="GO" id="GO:0006508">
    <property type="term" value="P:proteolysis"/>
    <property type="evidence" value="ECO:0007669"/>
    <property type="project" value="UniProtKB-KW"/>
</dbReference>
<dbReference type="PANTHER" id="PTHR43731:SF14">
    <property type="entry name" value="PRESENILIN-ASSOCIATED RHOMBOID-LIKE PROTEIN, MITOCHONDRIAL"/>
    <property type="match status" value="1"/>
</dbReference>
<keyword evidence="3 7" id="KW-0812">Transmembrane</keyword>
<feature type="domain" description="DUF6576" evidence="9">
    <location>
        <begin position="241"/>
        <end position="278"/>
    </location>
</feature>
<dbReference type="RefSeq" id="WP_128501846.1">
    <property type="nucleotide sequence ID" value="NZ_CP035107.1"/>
</dbReference>
<evidence type="ECO:0000256" key="1">
    <source>
        <dbReference type="ARBA" id="ARBA00004141"/>
    </source>
</evidence>
<dbReference type="EMBL" id="CP035107">
    <property type="protein sequence ID" value="QAR31415.1"/>
    <property type="molecule type" value="Genomic_DNA"/>
</dbReference>
<dbReference type="Gene3D" id="1.20.1540.10">
    <property type="entry name" value="Rhomboid-like"/>
    <property type="match status" value="1"/>
</dbReference>
<dbReference type="PANTHER" id="PTHR43731">
    <property type="entry name" value="RHOMBOID PROTEASE"/>
    <property type="match status" value="1"/>
</dbReference>
<feature type="domain" description="Peptidase S54 rhomboid" evidence="8">
    <location>
        <begin position="59"/>
        <end position="197"/>
    </location>
</feature>
<dbReference type="Proteomes" id="UP000287701">
    <property type="component" value="Chromosome"/>
</dbReference>
<evidence type="ECO:0000313" key="10">
    <source>
        <dbReference type="EMBL" id="QAR31415.1"/>
    </source>
</evidence>
<feature type="transmembrane region" description="Helical" evidence="7">
    <location>
        <begin position="63"/>
        <end position="86"/>
    </location>
</feature>
<dbReference type="OrthoDB" id="680602at2"/>
<keyword evidence="5 7" id="KW-1133">Transmembrane helix</keyword>
<feature type="transmembrane region" description="Helical" evidence="7">
    <location>
        <begin position="98"/>
        <end position="121"/>
    </location>
</feature>
<evidence type="ECO:0000259" key="9">
    <source>
        <dbReference type="Pfam" id="PF20216"/>
    </source>
</evidence>
<evidence type="ECO:0000256" key="3">
    <source>
        <dbReference type="ARBA" id="ARBA00022692"/>
    </source>
</evidence>
<keyword evidence="6 7" id="KW-0472">Membrane</keyword>
<accession>A0A3R5USN6</accession>
<dbReference type="InterPro" id="IPR035952">
    <property type="entry name" value="Rhomboid-like_sf"/>
</dbReference>
<dbReference type="AlphaFoldDB" id="A0A3R5USN6"/>
<keyword evidence="4" id="KW-0378">Hydrolase</keyword>
<comment type="similarity">
    <text evidence="2">Belongs to the peptidase S54 family.</text>
</comment>
<dbReference type="Pfam" id="PF20216">
    <property type="entry name" value="DUF6576"/>
    <property type="match status" value="1"/>
</dbReference>
<sequence>MELINKLKNQFINGNIAIKLIYINVAIFLLGWIIRIFTPIHYLNLYFGLSPYSSDFWAKPWSLFTYMFLHYDVLHLLFNMLMLYFVSEFYFRYFGEKSFKIFYFVGGIVAGLFFMILNTFSVQSSNLIGASAAIYSVFFAMVAYQPNMELRLPFVQSPVKLLYIAIGLIVLGFLLNTDNLGGNVSHIGGALFGYLYMKQFEKGKDIFGKLAEKLNGLFSKKSHLKMNKNAKAESQTPPRDDYEYQDWKAEQEKNIDEILDKISRSGYNSLTKEEKDFLFKRGKKQ</sequence>
<dbReference type="SUPFAM" id="SSF144091">
    <property type="entry name" value="Rhomboid-like"/>
    <property type="match status" value="1"/>
</dbReference>
<feature type="transmembrane region" description="Helical" evidence="7">
    <location>
        <begin position="127"/>
        <end position="145"/>
    </location>
</feature>
<evidence type="ECO:0000256" key="2">
    <source>
        <dbReference type="ARBA" id="ARBA00009045"/>
    </source>
</evidence>
<dbReference type="GO" id="GO:0016020">
    <property type="term" value="C:membrane"/>
    <property type="evidence" value="ECO:0007669"/>
    <property type="project" value="UniProtKB-SubCell"/>
</dbReference>
<dbReference type="InterPro" id="IPR050925">
    <property type="entry name" value="Rhomboid_protease_S54"/>
</dbReference>
<evidence type="ECO:0000256" key="6">
    <source>
        <dbReference type="ARBA" id="ARBA00023136"/>
    </source>
</evidence>
<protein>
    <submittedName>
        <fullName evidence="10">Rhomboid family intramembrane serine protease</fullName>
    </submittedName>
</protein>
<name>A0A3R5USN6_ORNRH</name>
<comment type="subcellular location">
    <subcellularLocation>
        <location evidence="1">Membrane</location>
        <topology evidence="1">Multi-pass membrane protein</topology>
    </subcellularLocation>
</comment>
<proteinExistence type="inferred from homology"/>
<dbReference type="Pfam" id="PF01694">
    <property type="entry name" value="Rhomboid"/>
    <property type="match status" value="1"/>
</dbReference>